<keyword evidence="4" id="KW-1133">Transmembrane helix</keyword>
<reference evidence="5 6" key="1">
    <citation type="submission" date="2018-06" db="EMBL/GenBank/DDBJ databases">
        <title>Genomic Encyclopedia of Type Strains, Phase IV (KMG-IV): sequencing the most valuable type-strain genomes for metagenomic binning, comparative biology and taxonomic classification.</title>
        <authorList>
            <person name="Goeker M."/>
        </authorList>
    </citation>
    <scope>NUCLEOTIDE SEQUENCE [LARGE SCALE GENOMIC DNA]</scope>
    <source>
        <strain evidence="5 6">DSM 24032</strain>
    </source>
</reference>
<dbReference type="Proteomes" id="UP000253083">
    <property type="component" value="Unassembled WGS sequence"/>
</dbReference>
<evidence type="ECO:0000256" key="2">
    <source>
        <dbReference type="ARBA" id="ARBA00023054"/>
    </source>
</evidence>
<accession>A0A395JNP8</accession>
<protein>
    <submittedName>
        <fullName evidence="5">Multidrug resistance efflux pump</fullName>
    </submittedName>
</protein>
<keyword evidence="4" id="KW-0472">Membrane</keyword>
<comment type="subcellular location">
    <subcellularLocation>
        <location evidence="1">Cell envelope</location>
    </subcellularLocation>
</comment>
<name>A0A395JNP8_9GAMM</name>
<feature type="coiled-coil region" evidence="3">
    <location>
        <begin position="120"/>
        <end position="147"/>
    </location>
</feature>
<feature type="transmembrane region" description="Helical" evidence="4">
    <location>
        <begin position="7"/>
        <end position="25"/>
    </location>
</feature>
<evidence type="ECO:0000256" key="3">
    <source>
        <dbReference type="SAM" id="Coils"/>
    </source>
</evidence>
<dbReference type="GO" id="GO:0030313">
    <property type="term" value="C:cell envelope"/>
    <property type="evidence" value="ECO:0007669"/>
    <property type="project" value="UniProtKB-SubCell"/>
</dbReference>
<dbReference type="InterPro" id="IPR050465">
    <property type="entry name" value="UPF0194_transport"/>
</dbReference>
<feature type="coiled-coil region" evidence="3">
    <location>
        <begin position="179"/>
        <end position="242"/>
    </location>
</feature>
<gene>
    <name evidence="5" type="ORF">DFR28_102603</name>
</gene>
<keyword evidence="2 3" id="KW-0175">Coiled coil</keyword>
<evidence type="ECO:0000313" key="5">
    <source>
        <dbReference type="EMBL" id="RBP51184.1"/>
    </source>
</evidence>
<dbReference type="PANTHER" id="PTHR32347">
    <property type="entry name" value="EFFLUX SYSTEM COMPONENT YKNX-RELATED"/>
    <property type="match status" value="1"/>
</dbReference>
<dbReference type="RefSeq" id="WP_147250972.1">
    <property type="nucleotide sequence ID" value="NZ_QNRT01000002.1"/>
</dbReference>
<comment type="caution">
    <text evidence="5">The sequence shown here is derived from an EMBL/GenBank/DDBJ whole genome shotgun (WGS) entry which is preliminary data.</text>
</comment>
<evidence type="ECO:0000256" key="4">
    <source>
        <dbReference type="SAM" id="Phobius"/>
    </source>
</evidence>
<dbReference type="PANTHER" id="PTHR32347:SF23">
    <property type="entry name" value="BLL5650 PROTEIN"/>
    <property type="match status" value="1"/>
</dbReference>
<keyword evidence="4" id="KW-0812">Transmembrane</keyword>
<dbReference type="AlphaFoldDB" id="A0A395JNP8"/>
<organism evidence="5 6">
    <name type="scientific">Arenicella xantha</name>
    <dbReference type="NCBI Taxonomy" id="644221"/>
    <lineage>
        <taxon>Bacteria</taxon>
        <taxon>Pseudomonadati</taxon>
        <taxon>Pseudomonadota</taxon>
        <taxon>Gammaproteobacteria</taxon>
        <taxon>Arenicellales</taxon>
        <taxon>Arenicellaceae</taxon>
        <taxon>Arenicella</taxon>
    </lineage>
</organism>
<dbReference type="Gene3D" id="2.40.30.170">
    <property type="match status" value="1"/>
</dbReference>
<sequence>MPRLIRFSRIATAVTLIIISIWALYLPPLFPSSTRALLNATTYEVNAPIAGVVSDDNVAEKQLVKAGTTVAKIRRNQEQIRQEIDQDKVFLQKTKTNYEAVVAALTKQLNKFDGAKQDKLVFLTADYREAQKEVALLEAEISLRSEDKDQIAELYQEGIITQAQFQKTKLAAISTERELLAARRKVLSLKTELASLNDQNSTGADIGSGFQLTDSALMAQEIRSLEMQSVTLQAEMVATEQKMQNALQFVEDGQAYPVFSPATGLIWKKRILAGQTVEQGDVLFEVANVESMFVEAYISRQFLDSIEIGDKASVYLNNDKRFLTGRVREIQSQEQGSVAGFAVPSISPSPLSLKLIIGLDRDQVDVGQLGHLAKVIITSANPSFAEKIMVWLSVNLRANY</sequence>
<proteinExistence type="predicted"/>
<evidence type="ECO:0000313" key="6">
    <source>
        <dbReference type="Proteomes" id="UP000253083"/>
    </source>
</evidence>
<dbReference type="InParanoid" id="A0A395JNP8"/>
<dbReference type="OrthoDB" id="9783047at2"/>
<keyword evidence="6" id="KW-1185">Reference proteome</keyword>
<dbReference type="EMBL" id="QNRT01000002">
    <property type="protein sequence ID" value="RBP51184.1"/>
    <property type="molecule type" value="Genomic_DNA"/>
</dbReference>
<evidence type="ECO:0000256" key="1">
    <source>
        <dbReference type="ARBA" id="ARBA00004196"/>
    </source>
</evidence>